<evidence type="ECO:0000313" key="2">
    <source>
        <dbReference type="EMBL" id="MFC4632623.1"/>
    </source>
</evidence>
<comment type="caution">
    <text evidence="2">The sequence shown here is derived from an EMBL/GenBank/DDBJ whole genome shotgun (WGS) entry which is preliminary data.</text>
</comment>
<evidence type="ECO:0000256" key="1">
    <source>
        <dbReference type="SAM" id="MobiDB-lite"/>
    </source>
</evidence>
<dbReference type="EMBL" id="JBHSFV010000001">
    <property type="protein sequence ID" value="MFC4632623.1"/>
    <property type="molecule type" value="Genomic_DNA"/>
</dbReference>
<sequence>MENFDEFSSIEQAAMEQSPAHETDVGHNFYEAQSFIGKIVHAAEDVGNAVNKTAHDVGHVAAEATKQAIEVTGKVVQVATPETPEAEEATEVTVEAAAGGVIVDGVFTNAHRALLKSTNQECSVDELIDLRSSLMKANKMLK</sequence>
<reference evidence="3" key="1">
    <citation type="journal article" date="2019" name="Int. J. Syst. Evol. Microbiol.">
        <title>The Global Catalogue of Microorganisms (GCM) 10K type strain sequencing project: providing services to taxonomists for standard genome sequencing and annotation.</title>
        <authorList>
            <consortium name="The Broad Institute Genomics Platform"/>
            <consortium name="The Broad Institute Genome Sequencing Center for Infectious Disease"/>
            <person name="Wu L."/>
            <person name="Ma J."/>
        </authorList>
    </citation>
    <scope>NUCLEOTIDE SEQUENCE [LARGE SCALE GENOMIC DNA]</scope>
    <source>
        <strain evidence="3">YJ-61-S</strain>
    </source>
</reference>
<name>A0ABV9HRZ1_9FLAO</name>
<proteinExistence type="predicted"/>
<gene>
    <name evidence="2" type="ORF">ACFO3O_01820</name>
</gene>
<protein>
    <submittedName>
        <fullName evidence="2">Uncharacterized protein</fullName>
    </submittedName>
</protein>
<accession>A0ABV9HRZ1</accession>
<evidence type="ECO:0000313" key="3">
    <source>
        <dbReference type="Proteomes" id="UP001596043"/>
    </source>
</evidence>
<dbReference type="RefSeq" id="WP_379976824.1">
    <property type="nucleotide sequence ID" value="NZ_JBHSFV010000001.1"/>
</dbReference>
<keyword evidence="3" id="KW-1185">Reference proteome</keyword>
<organism evidence="2 3">
    <name type="scientific">Dokdonia ponticola</name>
    <dbReference type="NCBI Taxonomy" id="2041041"/>
    <lineage>
        <taxon>Bacteria</taxon>
        <taxon>Pseudomonadati</taxon>
        <taxon>Bacteroidota</taxon>
        <taxon>Flavobacteriia</taxon>
        <taxon>Flavobacteriales</taxon>
        <taxon>Flavobacteriaceae</taxon>
        <taxon>Dokdonia</taxon>
    </lineage>
</organism>
<dbReference type="Proteomes" id="UP001596043">
    <property type="component" value="Unassembled WGS sequence"/>
</dbReference>
<feature type="region of interest" description="Disordered" evidence="1">
    <location>
        <begin position="1"/>
        <end position="23"/>
    </location>
</feature>